<protein>
    <recommendedName>
        <fullName evidence="6">Bacterial repeat domain-containing protein</fullName>
    </recommendedName>
</protein>
<sequence>MPRTLSRAAVGASAVILSLAYPGAAWATTDSGTESFSYTCTDQDDSSYTESDSIEVTIEAPADAEVGQAVEVSAEPANYSFFSFTDGGEITTGSLSIEILLGGEAAPQGSVSASVDAETPFGEDDEETFDESALTASFTPTDPGDISLSPGDVTIEVDQEVGPSTTVCTPDSATDAIATVTVAGDPAQESPAASDPQGDPGDNGSGAAQADSADSGRTLMVVAAVVGGIMLVGAAVVLGVLITLLRRR</sequence>
<evidence type="ECO:0000256" key="3">
    <source>
        <dbReference type="SAM" id="SignalP"/>
    </source>
</evidence>
<feature type="region of interest" description="Disordered" evidence="1">
    <location>
        <begin position="107"/>
        <end position="146"/>
    </location>
</feature>
<feature type="region of interest" description="Disordered" evidence="1">
    <location>
        <begin position="184"/>
        <end position="213"/>
    </location>
</feature>
<accession>A0ABV9DW91</accession>
<gene>
    <name evidence="4" type="ORF">ACFO4E_14995</name>
</gene>
<evidence type="ECO:0000256" key="2">
    <source>
        <dbReference type="SAM" id="Phobius"/>
    </source>
</evidence>
<evidence type="ECO:0008006" key="6">
    <source>
        <dbReference type="Google" id="ProtNLM"/>
    </source>
</evidence>
<keyword evidence="2" id="KW-0812">Transmembrane</keyword>
<dbReference type="RefSeq" id="WP_378575019.1">
    <property type="nucleotide sequence ID" value="NZ_JBHSFQ010000013.1"/>
</dbReference>
<reference evidence="5" key="1">
    <citation type="journal article" date="2019" name="Int. J. Syst. Evol. Microbiol.">
        <title>The Global Catalogue of Microorganisms (GCM) 10K type strain sequencing project: providing services to taxonomists for standard genome sequencing and annotation.</title>
        <authorList>
            <consortium name="The Broad Institute Genomics Platform"/>
            <consortium name="The Broad Institute Genome Sequencing Center for Infectious Disease"/>
            <person name="Wu L."/>
            <person name="Ma J."/>
        </authorList>
    </citation>
    <scope>NUCLEOTIDE SEQUENCE [LARGE SCALE GENOMIC DNA]</scope>
    <source>
        <strain evidence="5">XZYJ18</strain>
    </source>
</reference>
<feature type="transmembrane region" description="Helical" evidence="2">
    <location>
        <begin position="219"/>
        <end position="245"/>
    </location>
</feature>
<evidence type="ECO:0000256" key="1">
    <source>
        <dbReference type="SAM" id="MobiDB-lite"/>
    </source>
</evidence>
<evidence type="ECO:0000313" key="4">
    <source>
        <dbReference type="EMBL" id="MFC4563170.1"/>
    </source>
</evidence>
<name>A0ABV9DW91_9ACTN</name>
<feature type="chain" id="PRO_5046045587" description="Bacterial repeat domain-containing protein" evidence="3">
    <location>
        <begin position="28"/>
        <end position="248"/>
    </location>
</feature>
<feature type="compositionally biased region" description="Acidic residues" evidence="1">
    <location>
        <begin position="121"/>
        <end position="130"/>
    </location>
</feature>
<keyword evidence="2" id="KW-1133">Transmembrane helix</keyword>
<keyword evidence="5" id="KW-1185">Reference proteome</keyword>
<dbReference type="Proteomes" id="UP001595923">
    <property type="component" value="Unassembled WGS sequence"/>
</dbReference>
<dbReference type="EMBL" id="JBHSFQ010000013">
    <property type="protein sequence ID" value="MFC4563170.1"/>
    <property type="molecule type" value="Genomic_DNA"/>
</dbReference>
<comment type="caution">
    <text evidence="4">The sequence shown here is derived from an EMBL/GenBank/DDBJ whole genome shotgun (WGS) entry which is preliminary data.</text>
</comment>
<keyword evidence="2" id="KW-0472">Membrane</keyword>
<evidence type="ECO:0000313" key="5">
    <source>
        <dbReference type="Proteomes" id="UP001595923"/>
    </source>
</evidence>
<proteinExistence type="predicted"/>
<organism evidence="4 5">
    <name type="scientific">Nocardiopsis mangrovi</name>
    <dbReference type="NCBI Taxonomy" id="1179818"/>
    <lineage>
        <taxon>Bacteria</taxon>
        <taxon>Bacillati</taxon>
        <taxon>Actinomycetota</taxon>
        <taxon>Actinomycetes</taxon>
        <taxon>Streptosporangiales</taxon>
        <taxon>Nocardiopsidaceae</taxon>
        <taxon>Nocardiopsis</taxon>
    </lineage>
</organism>
<keyword evidence="3" id="KW-0732">Signal</keyword>
<feature type="signal peptide" evidence="3">
    <location>
        <begin position="1"/>
        <end position="27"/>
    </location>
</feature>